<evidence type="ECO:0000256" key="1">
    <source>
        <dbReference type="SAM" id="MobiDB-lite"/>
    </source>
</evidence>
<dbReference type="KEGG" id="pxu:106113411"/>
<protein>
    <submittedName>
        <fullName evidence="2">Uncharacterized protein LOC106113411 isoform X1</fullName>
    </submittedName>
</protein>
<dbReference type="GeneID" id="106113411"/>
<reference evidence="2" key="1">
    <citation type="submission" date="2025-08" db="UniProtKB">
        <authorList>
            <consortium name="RefSeq"/>
        </authorList>
    </citation>
    <scope>IDENTIFICATION</scope>
</reference>
<dbReference type="Proteomes" id="UP000694872">
    <property type="component" value="Unplaced"/>
</dbReference>
<accession>A0AAJ7E3U7</accession>
<dbReference type="PANTHER" id="PTHR24419:SF18">
    <property type="entry name" value="SERINE_THREONINE-PROTEIN KINASE HASPIN"/>
    <property type="match status" value="1"/>
</dbReference>
<sequence length="1117" mass="125972">MRRTYRSKKDDGSIDHKKLISRIDGRSSAFDAFYIHNIKLNKKEISSSACSNQINLPSKKIRKRKYVKRIVNDGSQRKLPHPGEPESQSVLLTPDKSIHVNKAPDQFDLLLRSSPTFTKSPILVHKLSESLNINRKTKYNCSVDCADWDNVNAIKVKSSCSNTSDVKSHKLIVEVEDTSECKCHDESIRRIVKHMPLLNNINNPHLKSIKNNHRLTATQQNSPAAANSPLCSTPFQLKHRCQSIFNISPISINFKDSPKVVMNTFKASSSDDEYENKSQCETSVKIQSLRVTNVINCEGNQAASKDLTIVQQKSLSLESEILHTLSTSEVEPCYGFAKPSEPDYNTDIVHIPFYLKNQSNDIFVSKKSPDRSMSELKNMQIEQFESEVSWCAKECLLSDSSLLNEKLNTIEQCTSKNSSCITSETNLLNDNHFSFKPNLVVALEKMDDSLFRKYYKKYKSSETIRHQFKVCNDHTNFDLKDNLVISSASYNTDCGNNFEVNENQIELSNASYNTDCGYNLEEKDTLNELSNNSYNKNCSYNMEEKVNLNELSNNSYNTDCGNNVDEKDILIELSDDSYNTDCGNNFEVNENQIELSNASYNTDCGYNFYSMDSLSPENCYQGCKQTLETNKSPKQDAGISYVTTRRRHEANNSVIILPDTSFGSCSVKQDLSAIVDNIHELAKNEKSYVASEEYVESGIVPTSNESVTDNIISKHEDILLRDEVPDWSNVTCEQDSRKLTKCDIVSGPKVAIVLQPGKKWERSLSIYKRMTTIADTKHSLLDYEETESKGRKYRQSVIDTMQMQKSICSLHNEPINGRRSTFICKPSRSTIKLVKENGNSRASLCPTTAYEDLKGFLSDDCDDTIVDLSKLSIGESVHEVTVVENLHEASRIATARDYVLRRCNQTEPLLFDECYPDTALKNCHKIGEGVYGEVFLWRARDGEARVLKVIPIAGDIKVNGEPQKGYDEIISEIVIAMELSALRAPIPDIEKRLDEGKELDSLDLLSVENATDIFNEVLAVRCVRGAYPARLLELWELYDECHGSDNDNPGALPTHQHYLVLELRNAGRDLESYSFTGADQAYAVLLQVSARPLPPPPHHTTQRARAEGERISSASCK</sequence>
<dbReference type="Gene3D" id="3.30.200.20">
    <property type="entry name" value="Phosphorylase Kinase, domain 1"/>
    <property type="match status" value="1"/>
</dbReference>
<dbReference type="AlphaFoldDB" id="A0AAJ7E3U7"/>
<proteinExistence type="predicted"/>
<dbReference type="PANTHER" id="PTHR24419">
    <property type="entry name" value="INTERLEUKIN-1 RECEPTOR-ASSOCIATED KINASE"/>
    <property type="match status" value="1"/>
</dbReference>
<dbReference type="GO" id="GO:0035556">
    <property type="term" value="P:intracellular signal transduction"/>
    <property type="evidence" value="ECO:0007669"/>
    <property type="project" value="TreeGrafter"/>
</dbReference>
<dbReference type="GO" id="GO:0005634">
    <property type="term" value="C:nucleus"/>
    <property type="evidence" value="ECO:0007669"/>
    <property type="project" value="TreeGrafter"/>
</dbReference>
<gene>
    <name evidence="2" type="primary">LOC106113411</name>
</gene>
<dbReference type="GO" id="GO:0000278">
    <property type="term" value="P:mitotic cell cycle"/>
    <property type="evidence" value="ECO:0007669"/>
    <property type="project" value="TreeGrafter"/>
</dbReference>
<dbReference type="GO" id="GO:0005737">
    <property type="term" value="C:cytoplasm"/>
    <property type="evidence" value="ECO:0007669"/>
    <property type="project" value="TreeGrafter"/>
</dbReference>
<dbReference type="GO" id="GO:0072354">
    <property type="term" value="F:histone H3T3 kinase activity"/>
    <property type="evidence" value="ECO:0007669"/>
    <property type="project" value="TreeGrafter"/>
</dbReference>
<name>A0AAJ7E3U7_PAPXU</name>
<evidence type="ECO:0000313" key="2">
    <source>
        <dbReference type="RefSeq" id="XP_013161643.1"/>
    </source>
</evidence>
<organism evidence="2">
    <name type="scientific">Papilio xuthus</name>
    <name type="common">Asian swallowtail butterfly</name>
    <dbReference type="NCBI Taxonomy" id="66420"/>
    <lineage>
        <taxon>Eukaryota</taxon>
        <taxon>Metazoa</taxon>
        <taxon>Ecdysozoa</taxon>
        <taxon>Arthropoda</taxon>
        <taxon>Hexapoda</taxon>
        <taxon>Insecta</taxon>
        <taxon>Pterygota</taxon>
        <taxon>Neoptera</taxon>
        <taxon>Endopterygota</taxon>
        <taxon>Lepidoptera</taxon>
        <taxon>Glossata</taxon>
        <taxon>Ditrysia</taxon>
        <taxon>Papilionoidea</taxon>
        <taxon>Papilionidae</taxon>
        <taxon>Papilioninae</taxon>
        <taxon>Papilio</taxon>
    </lineage>
</organism>
<dbReference type="RefSeq" id="XP_013161643.1">
    <property type="nucleotide sequence ID" value="XM_013306189.1"/>
</dbReference>
<feature type="region of interest" description="Disordered" evidence="1">
    <location>
        <begin position="1090"/>
        <end position="1117"/>
    </location>
</feature>